<evidence type="ECO:0000256" key="1">
    <source>
        <dbReference type="SAM" id="MobiDB-lite"/>
    </source>
</evidence>
<dbReference type="GO" id="GO:0052621">
    <property type="term" value="F:diguanylate cyclase activity"/>
    <property type="evidence" value="ECO:0007669"/>
    <property type="project" value="UniProtKB-EC"/>
</dbReference>
<evidence type="ECO:0000313" key="5">
    <source>
        <dbReference type="Proteomes" id="UP001172708"/>
    </source>
</evidence>
<dbReference type="Proteomes" id="UP001172708">
    <property type="component" value="Unassembled WGS sequence"/>
</dbReference>
<dbReference type="EMBL" id="JAUHQA010000001">
    <property type="protein sequence ID" value="MDN4479474.1"/>
    <property type="molecule type" value="Genomic_DNA"/>
</dbReference>
<dbReference type="SMART" id="SM00267">
    <property type="entry name" value="GGDEF"/>
    <property type="match status" value="1"/>
</dbReference>
<dbReference type="InterPro" id="IPR000160">
    <property type="entry name" value="GGDEF_dom"/>
</dbReference>
<proteinExistence type="predicted"/>
<organism evidence="4 5">
    <name type="scientific">Demequina muriae</name>
    <dbReference type="NCBI Taxonomy" id="3051664"/>
    <lineage>
        <taxon>Bacteria</taxon>
        <taxon>Bacillati</taxon>
        <taxon>Actinomycetota</taxon>
        <taxon>Actinomycetes</taxon>
        <taxon>Micrococcales</taxon>
        <taxon>Demequinaceae</taxon>
        <taxon>Demequina</taxon>
    </lineage>
</organism>
<keyword evidence="2" id="KW-0472">Membrane</keyword>
<gene>
    <name evidence="4" type="ORF">QQX02_00870</name>
</gene>
<dbReference type="PANTHER" id="PTHR45138">
    <property type="entry name" value="REGULATORY COMPONENTS OF SENSORY TRANSDUCTION SYSTEM"/>
    <property type="match status" value="1"/>
</dbReference>
<keyword evidence="2" id="KW-1133">Transmembrane helix</keyword>
<dbReference type="NCBIfam" id="TIGR00254">
    <property type="entry name" value="GGDEF"/>
    <property type="match status" value="1"/>
</dbReference>
<dbReference type="PANTHER" id="PTHR45138:SF9">
    <property type="entry name" value="DIGUANYLATE CYCLASE DGCM-RELATED"/>
    <property type="match status" value="1"/>
</dbReference>
<dbReference type="Gene3D" id="3.30.70.270">
    <property type="match status" value="1"/>
</dbReference>
<comment type="caution">
    <text evidence="4">The sequence shown here is derived from an EMBL/GenBank/DDBJ whole genome shotgun (WGS) entry which is preliminary data.</text>
</comment>
<dbReference type="RefSeq" id="WP_301140621.1">
    <property type="nucleotide sequence ID" value="NZ_JAUHQA010000001.1"/>
</dbReference>
<dbReference type="InterPro" id="IPR050469">
    <property type="entry name" value="Diguanylate_Cyclase"/>
</dbReference>
<feature type="compositionally biased region" description="Basic and acidic residues" evidence="1">
    <location>
        <begin position="531"/>
        <end position="548"/>
    </location>
</feature>
<keyword evidence="4" id="KW-0548">Nucleotidyltransferase</keyword>
<dbReference type="EC" id="2.7.7.65" evidence="4"/>
<dbReference type="CDD" id="cd01949">
    <property type="entry name" value="GGDEF"/>
    <property type="match status" value="1"/>
</dbReference>
<feature type="domain" description="GGDEF" evidence="3">
    <location>
        <begin position="394"/>
        <end position="527"/>
    </location>
</feature>
<dbReference type="Pfam" id="PF22673">
    <property type="entry name" value="MCP-like_PDC_1"/>
    <property type="match status" value="1"/>
</dbReference>
<accession>A0ABT8GDG7</accession>
<dbReference type="PROSITE" id="PS50887">
    <property type="entry name" value="GGDEF"/>
    <property type="match status" value="1"/>
</dbReference>
<keyword evidence="5" id="KW-1185">Reference proteome</keyword>
<sequence length="548" mass="58935">MLRRPKDTSFARSRAYGLAVGLIVTIIVLQMITTVTGAIVAGRQFERVSIDTFEYVGELTAERVARFAEGARDVSEGTASEIEILGADVDRAALEFSMYQRLMREPSVRAVYAGWVDGEFLVLRREGGSFRSQRGGGGLGPEMTTRVYDGSYTLLSSHTVSSDYEPRTRPWYVTGLTAHETRWSHPFVDYFSGETLVSTARAAREANEVVAVVGADLDLNGLGDVLDGLPYGDGAEAFVLTQQLQIIGAPSDYRAQIAAVVEAKGTVARAPDIGLGIDPVLVAPGNARFSRDFDEIVLDRSFTTEETLPWRLHIRASDDELSAGLGALGTIVLWITGFSFAIVVIAAGVVWWVRRPLSRMRERAMTDPLTGLLNRREFFRRGALIAARAVDRGDVLMVTVLDLDAFKSLNDDHGHGAGDQALTAVAAGMTGAARAGDLTARTGGDEFAVLHVLRAGDQPLRVAQRVRDAIEHEIHTRVEGSDGVGVTAGYTTGGPDAADVELLVAYADKALVEGKRIQKGRVYAAAEGGGDVDRRLAAPDADPDSRGD</sequence>
<reference evidence="4" key="1">
    <citation type="submission" date="2023-06" db="EMBL/GenBank/DDBJ databases">
        <title>Egi l300058.</title>
        <authorList>
            <person name="Gao L."/>
            <person name="Fang B.-Z."/>
            <person name="Li W.-J."/>
        </authorList>
    </citation>
    <scope>NUCLEOTIDE SEQUENCE</scope>
    <source>
        <strain evidence="4">EGI L300058</strain>
    </source>
</reference>
<dbReference type="CDD" id="cd12913">
    <property type="entry name" value="PDC1_MCP_like"/>
    <property type="match status" value="1"/>
</dbReference>
<feature type="region of interest" description="Disordered" evidence="1">
    <location>
        <begin position="528"/>
        <end position="548"/>
    </location>
</feature>
<protein>
    <submittedName>
        <fullName evidence="4">Diguanylate cyclase</fullName>
        <ecNumber evidence="4">2.7.7.65</ecNumber>
    </submittedName>
</protein>
<feature type="transmembrane region" description="Helical" evidence="2">
    <location>
        <begin position="331"/>
        <end position="353"/>
    </location>
</feature>
<keyword evidence="4" id="KW-0808">Transferase</keyword>
<evidence type="ECO:0000313" key="4">
    <source>
        <dbReference type="EMBL" id="MDN4479474.1"/>
    </source>
</evidence>
<dbReference type="InterPro" id="IPR043128">
    <property type="entry name" value="Rev_trsase/Diguanyl_cyclase"/>
</dbReference>
<evidence type="ECO:0000256" key="2">
    <source>
        <dbReference type="SAM" id="Phobius"/>
    </source>
</evidence>
<dbReference type="Pfam" id="PF00990">
    <property type="entry name" value="GGDEF"/>
    <property type="match status" value="1"/>
</dbReference>
<name>A0ABT8GDG7_9MICO</name>
<dbReference type="InterPro" id="IPR029787">
    <property type="entry name" value="Nucleotide_cyclase"/>
</dbReference>
<keyword evidence="2" id="KW-0812">Transmembrane</keyword>
<evidence type="ECO:0000259" key="3">
    <source>
        <dbReference type="PROSITE" id="PS50887"/>
    </source>
</evidence>
<dbReference type="SUPFAM" id="SSF55073">
    <property type="entry name" value="Nucleotide cyclase"/>
    <property type="match status" value="1"/>
</dbReference>
<dbReference type="Gene3D" id="3.30.450.20">
    <property type="entry name" value="PAS domain"/>
    <property type="match status" value="2"/>
</dbReference>